<evidence type="ECO:0000256" key="10">
    <source>
        <dbReference type="RuleBase" id="RU363047"/>
    </source>
</evidence>
<feature type="transmembrane region" description="Helical" evidence="10">
    <location>
        <begin position="60"/>
        <end position="82"/>
    </location>
</feature>
<evidence type="ECO:0000313" key="13">
    <source>
        <dbReference type="RefSeq" id="XP_007444769.1"/>
    </source>
</evidence>
<dbReference type="KEGG" id="pbi:103063561"/>
<dbReference type="CDD" id="cd15424">
    <property type="entry name" value="7tmA_OR2_unk"/>
    <property type="match status" value="1"/>
</dbReference>
<keyword evidence="7 10" id="KW-0472">Membrane</keyword>
<dbReference type="PRINTS" id="PR00237">
    <property type="entry name" value="GPCRRHODOPSN"/>
</dbReference>
<evidence type="ECO:0000256" key="9">
    <source>
        <dbReference type="RuleBase" id="RU000688"/>
    </source>
</evidence>
<dbReference type="GO" id="GO:0004984">
    <property type="term" value="F:olfactory receptor activity"/>
    <property type="evidence" value="ECO:0007669"/>
    <property type="project" value="InterPro"/>
</dbReference>
<feature type="domain" description="G-protein coupled receptors family 1 profile" evidence="11">
    <location>
        <begin position="41"/>
        <end position="289"/>
    </location>
</feature>
<keyword evidence="8 9" id="KW-0807">Transducer</keyword>
<keyword evidence="2 10" id="KW-1003">Cell membrane</keyword>
<keyword evidence="6 10" id="KW-1133">Transmembrane helix</keyword>
<dbReference type="GeneID" id="103063561"/>
<evidence type="ECO:0000256" key="1">
    <source>
        <dbReference type="ARBA" id="ARBA00004651"/>
    </source>
</evidence>
<protein>
    <recommendedName>
        <fullName evidence="10">Olfactory receptor</fullName>
    </recommendedName>
</protein>
<dbReference type="FunFam" id="1.20.1070.10:FF:000001">
    <property type="entry name" value="Olfactory receptor"/>
    <property type="match status" value="1"/>
</dbReference>
<evidence type="ECO:0000256" key="6">
    <source>
        <dbReference type="ARBA" id="ARBA00022989"/>
    </source>
</evidence>
<dbReference type="GO" id="GO:0005886">
    <property type="term" value="C:plasma membrane"/>
    <property type="evidence" value="ECO:0007669"/>
    <property type="project" value="UniProtKB-SubCell"/>
</dbReference>
<keyword evidence="9" id="KW-0675">Receptor</keyword>
<comment type="similarity">
    <text evidence="9">Belongs to the G-protein coupled receptor 1 family.</text>
</comment>
<evidence type="ECO:0000256" key="5">
    <source>
        <dbReference type="ARBA" id="ARBA00022725"/>
    </source>
</evidence>
<evidence type="ECO:0000256" key="8">
    <source>
        <dbReference type="ARBA" id="ARBA00023224"/>
    </source>
</evidence>
<feature type="transmembrane region" description="Helical" evidence="10">
    <location>
        <begin position="25"/>
        <end position="48"/>
    </location>
</feature>
<keyword evidence="3 10" id="KW-0716">Sensory transduction</keyword>
<dbReference type="GO" id="GO:0004930">
    <property type="term" value="F:G protein-coupled receptor activity"/>
    <property type="evidence" value="ECO:0007669"/>
    <property type="project" value="UniProtKB-KW"/>
</dbReference>
<name>A0A9F2WKV6_PYTBI</name>
<dbReference type="AlphaFoldDB" id="A0A9F2WKV6"/>
<feature type="transmembrane region" description="Helical" evidence="10">
    <location>
        <begin position="236"/>
        <end position="260"/>
    </location>
</feature>
<feature type="transmembrane region" description="Helical" evidence="10">
    <location>
        <begin position="102"/>
        <end position="121"/>
    </location>
</feature>
<proteinExistence type="inferred from homology"/>
<comment type="subcellular location">
    <subcellularLocation>
        <location evidence="1 10">Cell membrane</location>
        <topology evidence="1 10">Multi-pass membrane protein</topology>
    </subcellularLocation>
</comment>
<dbReference type="OrthoDB" id="9032083at2759"/>
<dbReference type="Gene3D" id="1.20.1070.10">
    <property type="entry name" value="Rhodopsin 7-helix transmembrane proteins"/>
    <property type="match status" value="1"/>
</dbReference>
<dbReference type="InterPro" id="IPR000725">
    <property type="entry name" value="Olfact_rcpt"/>
</dbReference>
<evidence type="ECO:0000256" key="4">
    <source>
        <dbReference type="ARBA" id="ARBA00022692"/>
    </source>
</evidence>
<organism evidence="12 13">
    <name type="scientific">Python bivittatus</name>
    <name type="common">Burmese python</name>
    <name type="synonym">Python molurus bivittatus</name>
    <dbReference type="NCBI Taxonomy" id="176946"/>
    <lineage>
        <taxon>Eukaryota</taxon>
        <taxon>Metazoa</taxon>
        <taxon>Chordata</taxon>
        <taxon>Craniata</taxon>
        <taxon>Vertebrata</taxon>
        <taxon>Euteleostomi</taxon>
        <taxon>Lepidosauria</taxon>
        <taxon>Squamata</taxon>
        <taxon>Bifurcata</taxon>
        <taxon>Unidentata</taxon>
        <taxon>Episquamata</taxon>
        <taxon>Toxicofera</taxon>
        <taxon>Serpentes</taxon>
        <taxon>Henophidia</taxon>
        <taxon>Pythonidae</taxon>
        <taxon>Python</taxon>
    </lineage>
</organism>
<dbReference type="PROSITE" id="PS50262">
    <property type="entry name" value="G_PROTEIN_RECEP_F1_2"/>
    <property type="match status" value="1"/>
</dbReference>
<gene>
    <name evidence="13" type="primary">LOC103063561</name>
</gene>
<dbReference type="SUPFAM" id="SSF81321">
    <property type="entry name" value="Family A G protein-coupled receptor-like"/>
    <property type="match status" value="1"/>
</dbReference>
<dbReference type="PANTHER" id="PTHR26453">
    <property type="entry name" value="OLFACTORY RECEPTOR"/>
    <property type="match status" value="1"/>
</dbReference>
<evidence type="ECO:0000256" key="7">
    <source>
        <dbReference type="ARBA" id="ARBA00023136"/>
    </source>
</evidence>
<dbReference type="Proteomes" id="UP000695026">
    <property type="component" value="Unplaced"/>
</dbReference>
<evidence type="ECO:0000256" key="3">
    <source>
        <dbReference type="ARBA" id="ARBA00022606"/>
    </source>
</evidence>
<sequence length="311" mass="34773">MVNENFTSVKEFILLGLTSHRRMQLLLFGVILMIYLLTVLGNLLIIILVQVDSRLHTPMYFFLSNLAVMDIGYVTSTLPQMLAQLLTGNGAISLACCVMESYIALTMGSTECLLLGVMAYDRYLAICHPLIYASSMDRMHQLLLATSCWTIGCLFSVVYVAFIFHHPFCGPSINHFICELPVVLKLACDDTKITKSVVFGLSAFIVLVPLSVILSSYGLILYSILDLRSTTGWRKAFFTCGSHLIVVTLFYGTIISMYIIPHSDTGQDHDKQIAVFYVVVTPLLNPIIYTLRNKEVHKAALKMLRDFGFKA</sequence>
<keyword evidence="4 9" id="KW-0812">Transmembrane</keyword>
<evidence type="ECO:0000256" key="2">
    <source>
        <dbReference type="ARBA" id="ARBA00022475"/>
    </source>
</evidence>
<reference evidence="13" key="1">
    <citation type="submission" date="2025-08" db="UniProtKB">
        <authorList>
            <consortium name="RefSeq"/>
        </authorList>
    </citation>
    <scope>IDENTIFICATION</scope>
    <source>
        <tissue evidence="13">Liver</tissue>
    </source>
</reference>
<dbReference type="InterPro" id="IPR017452">
    <property type="entry name" value="GPCR_Rhodpsn_7TM"/>
</dbReference>
<keyword evidence="9" id="KW-0297">G-protein coupled receptor</keyword>
<keyword evidence="5 10" id="KW-0552">Olfaction</keyword>
<dbReference type="RefSeq" id="XP_007444769.1">
    <property type="nucleotide sequence ID" value="XM_007444707.1"/>
</dbReference>
<feature type="transmembrane region" description="Helical" evidence="10">
    <location>
        <begin position="142"/>
        <end position="164"/>
    </location>
</feature>
<dbReference type="PROSITE" id="PS00237">
    <property type="entry name" value="G_PROTEIN_RECEP_F1_1"/>
    <property type="match status" value="1"/>
</dbReference>
<dbReference type="OMA" id="INHFICK"/>
<feature type="transmembrane region" description="Helical" evidence="10">
    <location>
        <begin position="272"/>
        <end position="291"/>
    </location>
</feature>
<dbReference type="Pfam" id="PF13853">
    <property type="entry name" value="7tm_4"/>
    <property type="match status" value="1"/>
</dbReference>
<evidence type="ECO:0000313" key="12">
    <source>
        <dbReference type="Proteomes" id="UP000695026"/>
    </source>
</evidence>
<dbReference type="PRINTS" id="PR00245">
    <property type="entry name" value="OLFACTORYR"/>
</dbReference>
<keyword evidence="12" id="KW-1185">Reference proteome</keyword>
<feature type="transmembrane region" description="Helical" evidence="10">
    <location>
        <begin position="199"/>
        <end position="224"/>
    </location>
</feature>
<accession>A0A9F2WKV6</accession>
<evidence type="ECO:0000259" key="11">
    <source>
        <dbReference type="PROSITE" id="PS50262"/>
    </source>
</evidence>
<dbReference type="InterPro" id="IPR000276">
    <property type="entry name" value="GPCR_Rhodpsn"/>
</dbReference>